<comment type="similarity">
    <text evidence="2 8">Belongs to the Orn/Lys/Arg decarboxylase class-II family.</text>
</comment>
<feature type="domain" description="Orn/DAP/Arg decarboxylase 2 C-terminal" evidence="10">
    <location>
        <begin position="309"/>
        <end position="436"/>
    </location>
</feature>
<evidence type="ECO:0000256" key="9">
    <source>
        <dbReference type="SAM" id="MobiDB-lite"/>
    </source>
</evidence>
<name>A0A8J6FZP2_MICOH</name>
<dbReference type="Gene3D" id="2.40.37.10">
    <property type="entry name" value="Lyase, Ornithine Decarboxylase, Chain A, domain 1"/>
    <property type="match status" value="1"/>
</dbReference>
<dbReference type="Pfam" id="PF00278">
    <property type="entry name" value="Orn_DAP_Arg_deC"/>
    <property type="match status" value="1"/>
</dbReference>
<evidence type="ECO:0000256" key="1">
    <source>
        <dbReference type="ARBA" id="ARBA00001933"/>
    </source>
</evidence>
<dbReference type="GO" id="GO:0033387">
    <property type="term" value="P:putrescine biosynthetic process from arginine, via ornithine"/>
    <property type="evidence" value="ECO:0007669"/>
    <property type="project" value="TreeGrafter"/>
</dbReference>
<evidence type="ECO:0000256" key="7">
    <source>
        <dbReference type="PIRSR" id="PIRSR600183-50"/>
    </source>
</evidence>
<keyword evidence="5" id="KW-0456">Lyase</keyword>
<comment type="cofactor">
    <cofactor evidence="1 7">
        <name>pyridoxal 5'-phosphate</name>
        <dbReference type="ChEBI" id="CHEBI:597326"/>
    </cofactor>
</comment>
<evidence type="ECO:0000259" key="10">
    <source>
        <dbReference type="Pfam" id="PF00278"/>
    </source>
</evidence>
<dbReference type="Proteomes" id="UP000710432">
    <property type="component" value="Unassembled WGS sequence"/>
</dbReference>
<dbReference type="CDD" id="cd00622">
    <property type="entry name" value="PLPDE_III_ODC"/>
    <property type="match status" value="1"/>
</dbReference>
<dbReference type="PROSITE" id="PS00878">
    <property type="entry name" value="ODR_DC_2_1"/>
    <property type="match status" value="1"/>
</dbReference>
<dbReference type="InterPro" id="IPR022644">
    <property type="entry name" value="De-COase2_N"/>
</dbReference>
<gene>
    <name evidence="12" type="ORF">LTLLF_188255</name>
</gene>
<dbReference type="GO" id="GO:0005737">
    <property type="term" value="C:cytoplasm"/>
    <property type="evidence" value="ECO:0007669"/>
    <property type="project" value="TreeGrafter"/>
</dbReference>
<feature type="domain" description="Orn/DAP/Arg decarboxylase 2 N-terminal" evidence="11">
    <location>
        <begin position="61"/>
        <end position="207"/>
    </location>
</feature>
<sequence>MSTRPGGPREQLGTTGSLWPSEPIILGPEESTRQLVLRKIQELTIAGRQDPFMVADLDVLACRHQTFLQALPQVQPFYAVKCNSSPWVLFILAALGTGFDCASQGELEQVLGLGVAPSRIIFANPCKAISHIQYAARHGVQLLTFDSEEELAKVAQHHPGARLVLRIQARDSQSTFPLNGKFGAQLEACTHLLQAARELGLAVVGASLVLRIQARDSQSTFPLNGKFGAQLEACTHLLQAARELGLAVVGASFHVGSECQTPQSYRQAIADCHRVFEMGRRVGHCMSLLDLGGGFPGTEGSQAKFEEIATVINAARAQYFPEGTGVQVIAEPGRFYAESVCTAAVNIIAKKASLEPGGHRKMAYYLNEGYYGSFRIFLREAVPRIPIVVKEFPSEPRLFPCTLYGPTCDAFDRLSLKEVQLPELDVGDWLIFPDTGAYKISMSSTFNGFPIITVYDAVGPQLRRGQGRVGKEYRVAQASSNLHSSWKNSLYRNGDWFQSLGITAHPWEPELLAVQKADEHRTQGDLRGCEQHARIPD</sequence>
<dbReference type="PANTHER" id="PTHR11482">
    <property type="entry name" value="ARGININE/DIAMINOPIMELATE/ORNITHINE DECARBOXYLASE"/>
    <property type="match status" value="1"/>
</dbReference>
<evidence type="ECO:0000259" key="11">
    <source>
        <dbReference type="Pfam" id="PF02784"/>
    </source>
</evidence>
<dbReference type="AlphaFoldDB" id="A0A8J6FZP2"/>
<dbReference type="FunFam" id="3.20.20.10:FF:000008">
    <property type="entry name" value="Ornithine decarboxylase"/>
    <property type="match status" value="1"/>
</dbReference>
<feature type="region of interest" description="Disordered" evidence="9">
    <location>
        <begin position="1"/>
        <end position="20"/>
    </location>
</feature>
<dbReference type="GO" id="GO:0016831">
    <property type="term" value="F:carboxy-lyase activity"/>
    <property type="evidence" value="ECO:0007669"/>
    <property type="project" value="UniProtKB-ARBA"/>
</dbReference>
<comment type="caution">
    <text evidence="12">The sequence shown here is derived from an EMBL/GenBank/DDBJ whole genome shotgun (WGS) entry which is preliminary data.</text>
</comment>
<proteinExistence type="inferred from homology"/>
<dbReference type="PROSITE" id="PS00879">
    <property type="entry name" value="ODR_DC_2_2"/>
    <property type="match status" value="1"/>
</dbReference>
<dbReference type="InterPro" id="IPR022653">
    <property type="entry name" value="De-COase2_pyr-phos_BS"/>
</dbReference>
<feature type="modified residue" description="N6-(pyridoxal phosphate)lysine" evidence="7">
    <location>
        <position position="81"/>
    </location>
</feature>
<dbReference type="SUPFAM" id="SSF51419">
    <property type="entry name" value="PLP-binding barrel"/>
    <property type="match status" value="2"/>
</dbReference>
<dbReference type="InterPro" id="IPR029066">
    <property type="entry name" value="PLP-binding_barrel"/>
</dbReference>
<dbReference type="EMBL" id="JAATJU010025600">
    <property type="protein sequence ID" value="KAH0503171.1"/>
    <property type="molecule type" value="Genomic_DNA"/>
</dbReference>
<dbReference type="SUPFAM" id="SSF50621">
    <property type="entry name" value="Alanine racemase C-terminal domain-like"/>
    <property type="match status" value="1"/>
</dbReference>
<dbReference type="InterPro" id="IPR022643">
    <property type="entry name" value="De-COase2_C"/>
</dbReference>
<evidence type="ECO:0000256" key="5">
    <source>
        <dbReference type="ARBA" id="ARBA00023239"/>
    </source>
</evidence>
<evidence type="ECO:0000313" key="13">
    <source>
        <dbReference type="Proteomes" id="UP000710432"/>
    </source>
</evidence>
<keyword evidence="3 7" id="KW-0663">Pyridoxal phosphate</keyword>
<comment type="function">
    <text evidence="6">Catalyzes the first and rate-limiting step of polyamine biosynthesis that converts ornithine into putrescine, which is the precursor for the polyamines, spermidine and spermine. Polyamines are essential for cell proliferation and are implicated in cellular processes, ranging from DNA replication to apoptosis.</text>
</comment>
<evidence type="ECO:0000256" key="2">
    <source>
        <dbReference type="ARBA" id="ARBA00008872"/>
    </source>
</evidence>
<evidence type="ECO:0000256" key="6">
    <source>
        <dbReference type="ARBA" id="ARBA00037173"/>
    </source>
</evidence>
<evidence type="ECO:0000256" key="3">
    <source>
        <dbReference type="ARBA" id="ARBA00022898"/>
    </source>
</evidence>
<dbReference type="PRINTS" id="PR01182">
    <property type="entry name" value="ORNDCRBXLASE"/>
</dbReference>
<dbReference type="InterPro" id="IPR002433">
    <property type="entry name" value="Orn_de-COase"/>
</dbReference>
<protein>
    <submittedName>
        <fullName evidence="12">Antizyme inhibitor 2</fullName>
    </submittedName>
</protein>
<evidence type="ECO:0000256" key="4">
    <source>
        <dbReference type="ARBA" id="ARBA00023115"/>
    </source>
</evidence>
<dbReference type="Pfam" id="PF02784">
    <property type="entry name" value="Orn_Arg_deC_N"/>
    <property type="match status" value="1"/>
</dbReference>
<dbReference type="PANTHER" id="PTHR11482:SF57">
    <property type="entry name" value="GENE MODEL 853, (NCBI)"/>
    <property type="match status" value="1"/>
</dbReference>
<reference evidence="12" key="1">
    <citation type="submission" date="2020-03" db="EMBL/GenBank/DDBJ databases">
        <title>Studies in the Genomics of Life Span.</title>
        <authorList>
            <person name="Glass D."/>
        </authorList>
    </citation>
    <scope>NUCLEOTIDE SEQUENCE</scope>
    <source>
        <strain evidence="12">LTLLF</strain>
        <tissue evidence="12">Muscle</tissue>
    </source>
</reference>
<dbReference type="Gene3D" id="3.20.20.10">
    <property type="entry name" value="Alanine racemase"/>
    <property type="match status" value="2"/>
</dbReference>
<evidence type="ECO:0000256" key="8">
    <source>
        <dbReference type="RuleBase" id="RU003737"/>
    </source>
</evidence>
<feature type="active site" description="Proton donor" evidence="7">
    <location>
        <position position="408"/>
    </location>
</feature>
<dbReference type="InterPro" id="IPR009006">
    <property type="entry name" value="Ala_racemase/Decarboxylase_C"/>
</dbReference>
<organism evidence="12 13">
    <name type="scientific">Microtus ochrogaster</name>
    <name type="common">Prairie vole</name>
    <dbReference type="NCBI Taxonomy" id="79684"/>
    <lineage>
        <taxon>Eukaryota</taxon>
        <taxon>Metazoa</taxon>
        <taxon>Chordata</taxon>
        <taxon>Craniata</taxon>
        <taxon>Vertebrata</taxon>
        <taxon>Euteleostomi</taxon>
        <taxon>Mammalia</taxon>
        <taxon>Eutheria</taxon>
        <taxon>Euarchontoglires</taxon>
        <taxon>Glires</taxon>
        <taxon>Rodentia</taxon>
        <taxon>Myomorpha</taxon>
        <taxon>Muroidea</taxon>
        <taxon>Cricetidae</taxon>
        <taxon>Arvicolinae</taxon>
        <taxon>Microtus</taxon>
    </lineage>
</organism>
<accession>A0A8J6FZP2</accession>
<dbReference type="PRINTS" id="PR01179">
    <property type="entry name" value="ODADCRBXLASE"/>
</dbReference>
<keyword evidence="4" id="KW-0620">Polyamine biosynthesis</keyword>
<dbReference type="InterPro" id="IPR022657">
    <property type="entry name" value="De-COase2_CS"/>
</dbReference>
<evidence type="ECO:0000313" key="12">
    <source>
        <dbReference type="EMBL" id="KAH0503171.1"/>
    </source>
</evidence>
<dbReference type="InterPro" id="IPR000183">
    <property type="entry name" value="Orn/DAP/Arg_de-COase"/>
</dbReference>